<dbReference type="Proteomes" id="UP000240883">
    <property type="component" value="Unassembled WGS sequence"/>
</dbReference>
<keyword evidence="1" id="KW-0812">Transmembrane</keyword>
<organism evidence="2 3">
    <name type="scientific">Corynespora cassiicola Philippines</name>
    <dbReference type="NCBI Taxonomy" id="1448308"/>
    <lineage>
        <taxon>Eukaryota</taxon>
        <taxon>Fungi</taxon>
        <taxon>Dikarya</taxon>
        <taxon>Ascomycota</taxon>
        <taxon>Pezizomycotina</taxon>
        <taxon>Dothideomycetes</taxon>
        <taxon>Pleosporomycetidae</taxon>
        <taxon>Pleosporales</taxon>
        <taxon>Corynesporascaceae</taxon>
        <taxon>Corynespora</taxon>
    </lineage>
</organism>
<evidence type="ECO:0000313" key="2">
    <source>
        <dbReference type="EMBL" id="PSN59148.1"/>
    </source>
</evidence>
<sequence length="89" mass="10412">MLSIKDYDKSAWLEQALCADVKEALLCWAYYRYVDRYHNAILSMDSGFDVLGIDCYSRVDFAREVWTHWMALVVNGYLSFVVEMLVLKS</sequence>
<dbReference type="EMBL" id="KZ678163">
    <property type="protein sequence ID" value="PSN59148.1"/>
    <property type="molecule type" value="Genomic_DNA"/>
</dbReference>
<feature type="transmembrane region" description="Helical" evidence="1">
    <location>
        <begin position="66"/>
        <end position="87"/>
    </location>
</feature>
<reference evidence="2 3" key="1">
    <citation type="journal article" date="2018" name="Front. Microbiol.">
        <title>Genome-Wide Analysis of Corynespora cassiicola Leaf Fall Disease Putative Effectors.</title>
        <authorList>
            <person name="Lopez D."/>
            <person name="Ribeiro S."/>
            <person name="Label P."/>
            <person name="Fumanal B."/>
            <person name="Venisse J.S."/>
            <person name="Kohler A."/>
            <person name="de Oliveira R.R."/>
            <person name="Labutti K."/>
            <person name="Lipzen A."/>
            <person name="Lail K."/>
            <person name="Bauer D."/>
            <person name="Ohm R.A."/>
            <person name="Barry K.W."/>
            <person name="Spatafora J."/>
            <person name="Grigoriev I.V."/>
            <person name="Martin F.M."/>
            <person name="Pujade-Renaud V."/>
        </authorList>
    </citation>
    <scope>NUCLEOTIDE SEQUENCE [LARGE SCALE GENOMIC DNA]</scope>
    <source>
        <strain evidence="2 3">Philippines</strain>
    </source>
</reference>
<name>A0A2T2N296_CORCC</name>
<keyword evidence="3" id="KW-1185">Reference proteome</keyword>
<dbReference type="AlphaFoldDB" id="A0A2T2N296"/>
<proteinExistence type="predicted"/>
<keyword evidence="1" id="KW-0472">Membrane</keyword>
<accession>A0A2T2N296</accession>
<gene>
    <name evidence="2" type="ORF">BS50DRAFT_580154</name>
</gene>
<keyword evidence="1" id="KW-1133">Transmembrane helix</keyword>
<evidence type="ECO:0000256" key="1">
    <source>
        <dbReference type="SAM" id="Phobius"/>
    </source>
</evidence>
<protein>
    <submittedName>
        <fullName evidence="2">Uncharacterized protein</fullName>
    </submittedName>
</protein>
<evidence type="ECO:0000313" key="3">
    <source>
        <dbReference type="Proteomes" id="UP000240883"/>
    </source>
</evidence>